<evidence type="ECO:0000313" key="4">
    <source>
        <dbReference type="Proteomes" id="UP000789739"/>
    </source>
</evidence>
<feature type="compositionally biased region" description="Polar residues" evidence="1">
    <location>
        <begin position="1"/>
        <end position="26"/>
    </location>
</feature>
<evidence type="ECO:0000313" key="3">
    <source>
        <dbReference type="EMBL" id="CAG8530956.1"/>
    </source>
</evidence>
<proteinExistence type="predicted"/>
<accession>A0A9N9FFP9</accession>
<reference evidence="3" key="1">
    <citation type="submission" date="2021-06" db="EMBL/GenBank/DDBJ databases">
        <authorList>
            <person name="Kallberg Y."/>
            <person name="Tangrot J."/>
            <person name="Rosling A."/>
        </authorList>
    </citation>
    <scope>NUCLEOTIDE SEQUENCE</scope>
    <source>
        <strain evidence="3">BR232B</strain>
    </source>
</reference>
<keyword evidence="2" id="KW-0472">Membrane</keyword>
<comment type="caution">
    <text evidence="3">The sequence shown here is derived from an EMBL/GenBank/DDBJ whole genome shotgun (WGS) entry which is preliminary data.</text>
</comment>
<feature type="transmembrane region" description="Helical" evidence="2">
    <location>
        <begin position="202"/>
        <end position="220"/>
    </location>
</feature>
<dbReference type="Proteomes" id="UP000789739">
    <property type="component" value="Unassembled WGS sequence"/>
</dbReference>
<feature type="transmembrane region" description="Helical" evidence="2">
    <location>
        <begin position="172"/>
        <end position="195"/>
    </location>
</feature>
<sequence length="267" mass="29369">MSLSPSYDPLQQSRTSDISPNSSSYHLTPLPPSAPRIPSPSNLFVYSPTNVRSDARHDQASEEEWPGLDTVPLLPSMTTFVVGFALETLHRIIETAVIEDRTNSQLTYIGGLVMLFGKKNAYMAFNAEALDTRLNFWLQVFNDLVLFIFAGCLISSAYLLPKPVFAELKTYYVLQSVTIGMISVVAMVVVEAALVIMEVMPIVIFANVGFAAMNAIASNIKCQTTGMPSTIAFYLKLLFLLLQTTISIITEKGKPMAKLILLMRGGF</sequence>
<feature type="transmembrane region" description="Helical" evidence="2">
    <location>
        <begin position="140"/>
        <end position="160"/>
    </location>
</feature>
<keyword evidence="4" id="KW-1185">Reference proteome</keyword>
<protein>
    <submittedName>
        <fullName evidence="3">4415_t:CDS:1</fullName>
    </submittedName>
</protein>
<dbReference type="AlphaFoldDB" id="A0A9N9FFP9"/>
<evidence type="ECO:0000256" key="1">
    <source>
        <dbReference type="SAM" id="MobiDB-lite"/>
    </source>
</evidence>
<keyword evidence="2" id="KW-1133">Transmembrane helix</keyword>
<feature type="compositionally biased region" description="Pro residues" evidence="1">
    <location>
        <begin position="29"/>
        <end position="38"/>
    </location>
</feature>
<evidence type="ECO:0000256" key="2">
    <source>
        <dbReference type="SAM" id="Phobius"/>
    </source>
</evidence>
<keyword evidence="2" id="KW-0812">Transmembrane</keyword>
<gene>
    <name evidence="3" type="ORF">PBRASI_LOCUS4106</name>
</gene>
<dbReference type="EMBL" id="CAJVPI010000405">
    <property type="protein sequence ID" value="CAG8530956.1"/>
    <property type="molecule type" value="Genomic_DNA"/>
</dbReference>
<organism evidence="3 4">
    <name type="scientific">Paraglomus brasilianum</name>
    <dbReference type="NCBI Taxonomy" id="144538"/>
    <lineage>
        <taxon>Eukaryota</taxon>
        <taxon>Fungi</taxon>
        <taxon>Fungi incertae sedis</taxon>
        <taxon>Mucoromycota</taxon>
        <taxon>Glomeromycotina</taxon>
        <taxon>Glomeromycetes</taxon>
        <taxon>Paraglomerales</taxon>
        <taxon>Paraglomeraceae</taxon>
        <taxon>Paraglomus</taxon>
    </lineage>
</organism>
<feature type="region of interest" description="Disordered" evidence="1">
    <location>
        <begin position="1"/>
        <end position="38"/>
    </location>
</feature>
<feature type="transmembrane region" description="Helical" evidence="2">
    <location>
        <begin position="232"/>
        <end position="250"/>
    </location>
</feature>
<name>A0A9N9FFP9_9GLOM</name>